<accession>A0ABW5C827</accession>
<dbReference type="InterPro" id="IPR003786">
    <property type="entry name" value="FdhD"/>
</dbReference>
<comment type="function">
    <text evidence="3">Required for formate dehydrogenase (FDH) activity. Acts as a sulfur carrier protein that transfers sulfur from IscS to the molybdenum cofactor prior to its insertion into FDH.</text>
</comment>
<keyword evidence="2 3" id="KW-0501">Molybdenum cofactor biosynthesis</keyword>
<evidence type="ECO:0000256" key="3">
    <source>
        <dbReference type="HAMAP-Rule" id="MF_00187"/>
    </source>
</evidence>
<reference evidence="6" key="1">
    <citation type="journal article" date="2019" name="Int. J. Syst. Evol. Microbiol.">
        <title>The Global Catalogue of Microorganisms (GCM) 10K type strain sequencing project: providing services to taxonomists for standard genome sequencing and annotation.</title>
        <authorList>
            <consortium name="The Broad Institute Genomics Platform"/>
            <consortium name="The Broad Institute Genome Sequencing Center for Infectious Disease"/>
            <person name="Wu L."/>
            <person name="Ma J."/>
        </authorList>
    </citation>
    <scope>NUCLEOTIDE SEQUENCE [LARGE SCALE GENOMIC DNA]</scope>
    <source>
        <strain evidence="6">KCTC 15012</strain>
    </source>
</reference>
<feature type="active site" description="Cysteine persulfide intermediate" evidence="3">
    <location>
        <position position="125"/>
    </location>
</feature>
<comment type="subcellular location">
    <subcellularLocation>
        <location evidence="3">Cytoplasm</location>
    </subcellularLocation>
</comment>
<name>A0ABW5C827_9PROT</name>
<dbReference type="HAMAP" id="MF_00187">
    <property type="entry name" value="FdhD"/>
    <property type="match status" value="1"/>
</dbReference>
<dbReference type="SUPFAM" id="SSF53927">
    <property type="entry name" value="Cytidine deaminase-like"/>
    <property type="match status" value="1"/>
</dbReference>
<keyword evidence="6" id="KW-1185">Reference proteome</keyword>
<feature type="region of interest" description="Disordered" evidence="4">
    <location>
        <begin position="1"/>
        <end position="27"/>
    </location>
</feature>
<keyword evidence="1 3" id="KW-0963">Cytoplasm</keyword>
<dbReference type="Pfam" id="PF02634">
    <property type="entry name" value="FdhD-NarQ"/>
    <property type="match status" value="1"/>
</dbReference>
<dbReference type="PANTHER" id="PTHR30592">
    <property type="entry name" value="FORMATE DEHYDROGENASE"/>
    <property type="match status" value="1"/>
</dbReference>
<gene>
    <name evidence="3 5" type="primary">fdhD</name>
    <name evidence="5" type="ORF">ACFSNB_01545</name>
</gene>
<dbReference type="Gene3D" id="3.40.140.10">
    <property type="entry name" value="Cytidine Deaminase, domain 2"/>
    <property type="match status" value="1"/>
</dbReference>
<sequence length="279" mass="28556">MTVPADPDPAAAEAGPRLGGVTAAGRCHRPGAPPEPVAWLLPEEAPVALVYNRRSFAVMLASPADLEDFALGFSLSEGVVAALDEIDDLVVRRLDQGLGVEMTIPAARAAALLGRRRGVEGSSACGLCGIDDLAAVQRPLPAVVAPAVTAEAIRRAGAGFAAHQPLRARTHSVHGAAWCDPAGTILLAREDVGRHNALDKLIGAARRQGLRLEDGFALLSSRCGVELVRKAARVGIGLLATLSAPTGLAATMAAAAGLDLAVLGRDGGVTRFGRRGEGC</sequence>
<comment type="caution">
    <text evidence="3">Lacks conserved residue(s) required for the propagation of feature annotation.</text>
</comment>
<feature type="compositionally biased region" description="Low complexity" evidence="4">
    <location>
        <begin position="1"/>
        <end position="16"/>
    </location>
</feature>
<evidence type="ECO:0000256" key="1">
    <source>
        <dbReference type="ARBA" id="ARBA00022490"/>
    </source>
</evidence>
<dbReference type="RefSeq" id="WP_377313826.1">
    <property type="nucleotide sequence ID" value="NZ_JBHUIY010000002.1"/>
</dbReference>
<evidence type="ECO:0000256" key="2">
    <source>
        <dbReference type="ARBA" id="ARBA00023150"/>
    </source>
</evidence>
<evidence type="ECO:0000313" key="5">
    <source>
        <dbReference type="EMBL" id="MFD2232482.1"/>
    </source>
</evidence>
<dbReference type="EMBL" id="JBHUIY010000002">
    <property type="protein sequence ID" value="MFD2232482.1"/>
    <property type="molecule type" value="Genomic_DNA"/>
</dbReference>
<organism evidence="5 6">
    <name type="scientific">Phaeospirillum tilakii</name>
    <dbReference type="NCBI Taxonomy" id="741673"/>
    <lineage>
        <taxon>Bacteria</taxon>
        <taxon>Pseudomonadati</taxon>
        <taxon>Pseudomonadota</taxon>
        <taxon>Alphaproteobacteria</taxon>
        <taxon>Rhodospirillales</taxon>
        <taxon>Rhodospirillaceae</taxon>
        <taxon>Phaeospirillum</taxon>
    </lineage>
</organism>
<comment type="similarity">
    <text evidence="3">Belongs to the FdhD family.</text>
</comment>
<dbReference type="PIRSF" id="PIRSF015626">
    <property type="entry name" value="FdhD"/>
    <property type="match status" value="1"/>
</dbReference>
<dbReference type="PANTHER" id="PTHR30592:SF1">
    <property type="entry name" value="SULFUR CARRIER PROTEIN FDHD"/>
    <property type="match status" value="1"/>
</dbReference>
<evidence type="ECO:0000256" key="4">
    <source>
        <dbReference type="SAM" id="MobiDB-lite"/>
    </source>
</evidence>
<dbReference type="Gene3D" id="3.10.20.10">
    <property type="match status" value="1"/>
</dbReference>
<dbReference type="Proteomes" id="UP001597296">
    <property type="component" value="Unassembled WGS sequence"/>
</dbReference>
<dbReference type="NCBIfam" id="TIGR00129">
    <property type="entry name" value="fdhD_narQ"/>
    <property type="match status" value="1"/>
</dbReference>
<comment type="caution">
    <text evidence="5">The sequence shown here is derived from an EMBL/GenBank/DDBJ whole genome shotgun (WGS) entry which is preliminary data.</text>
</comment>
<evidence type="ECO:0000313" key="6">
    <source>
        <dbReference type="Proteomes" id="UP001597296"/>
    </source>
</evidence>
<dbReference type="InterPro" id="IPR016193">
    <property type="entry name" value="Cytidine_deaminase-like"/>
</dbReference>
<proteinExistence type="inferred from homology"/>
<protein>
    <recommendedName>
        <fullName evidence="3">Sulfur carrier protein FdhD</fullName>
    </recommendedName>
</protein>